<feature type="domain" description="Protein kinase" evidence="12">
    <location>
        <begin position="192"/>
        <end position="462"/>
    </location>
</feature>
<dbReference type="PROSITE" id="PS50088">
    <property type="entry name" value="ANK_REPEAT"/>
    <property type="match status" value="1"/>
</dbReference>
<dbReference type="InterPro" id="IPR036770">
    <property type="entry name" value="Ankyrin_rpt-contain_sf"/>
</dbReference>
<dbReference type="SMART" id="SM00248">
    <property type="entry name" value="ANK"/>
    <property type="match status" value="2"/>
</dbReference>
<evidence type="ECO:0000256" key="6">
    <source>
        <dbReference type="ARBA" id="ARBA00022777"/>
    </source>
</evidence>
<evidence type="ECO:0000259" key="12">
    <source>
        <dbReference type="PROSITE" id="PS50011"/>
    </source>
</evidence>
<evidence type="ECO:0000256" key="11">
    <source>
        <dbReference type="PROSITE-ProRule" id="PRU00023"/>
    </source>
</evidence>
<dbReference type="PANTHER" id="PTHR44329">
    <property type="entry name" value="SERINE/THREONINE-PROTEIN KINASE TNNI3K-RELATED"/>
    <property type="match status" value="1"/>
</dbReference>
<feature type="repeat" description="ANK" evidence="11">
    <location>
        <begin position="104"/>
        <end position="136"/>
    </location>
</feature>
<dbReference type="Pfam" id="PF07714">
    <property type="entry name" value="PK_Tyr_Ser-Thr"/>
    <property type="match status" value="1"/>
</dbReference>
<dbReference type="SUPFAM" id="SSF48403">
    <property type="entry name" value="Ankyrin repeat"/>
    <property type="match status" value="1"/>
</dbReference>
<keyword evidence="4" id="KW-0677">Repeat</keyword>
<dbReference type="InterPro" id="IPR008266">
    <property type="entry name" value="Tyr_kinase_AS"/>
</dbReference>
<dbReference type="Gene3D" id="3.30.200.20">
    <property type="entry name" value="Phosphorylase Kinase, domain 1"/>
    <property type="match status" value="1"/>
</dbReference>
<reference evidence="13" key="1">
    <citation type="submission" date="2021-03" db="EMBL/GenBank/DDBJ databases">
        <authorList>
            <consortium name="Genoscope - CEA"/>
            <person name="William W."/>
        </authorList>
    </citation>
    <scope>NUCLEOTIDE SEQUENCE</scope>
    <source>
        <strain evidence="13">Doubled-haploid Pahang</strain>
    </source>
</reference>
<proteinExistence type="inferred from homology"/>
<organism evidence="13">
    <name type="scientific">Musa acuminata subsp. malaccensis</name>
    <name type="common">Wild banana</name>
    <name type="synonym">Musa malaccensis</name>
    <dbReference type="NCBI Taxonomy" id="214687"/>
    <lineage>
        <taxon>Eukaryota</taxon>
        <taxon>Viridiplantae</taxon>
        <taxon>Streptophyta</taxon>
        <taxon>Embryophyta</taxon>
        <taxon>Tracheophyta</taxon>
        <taxon>Spermatophyta</taxon>
        <taxon>Magnoliopsida</taxon>
        <taxon>Liliopsida</taxon>
        <taxon>Zingiberales</taxon>
        <taxon>Musaceae</taxon>
        <taxon>Musa</taxon>
    </lineage>
</organism>
<dbReference type="AlphaFoldDB" id="A0A8D7B7E3"/>
<dbReference type="PROSITE" id="PS50297">
    <property type="entry name" value="ANK_REP_REGION"/>
    <property type="match status" value="1"/>
</dbReference>
<evidence type="ECO:0000256" key="7">
    <source>
        <dbReference type="ARBA" id="ARBA00022840"/>
    </source>
</evidence>
<evidence type="ECO:0000256" key="8">
    <source>
        <dbReference type="ARBA" id="ARBA00023043"/>
    </source>
</evidence>
<comment type="similarity">
    <text evidence="1">Belongs to the protein kinase superfamily. TKL Ser/Thr protein kinase family.</text>
</comment>
<evidence type="ECO:0000256" key="5">
    <source>
        <dbReference type="ARBA" id="ARBA00022741"/>
    </source>
</evidence>
<keyword evidence="6" id="KW-0418">Kinase</keyword>
<dbReference type="PANTHER" id="PTHR44329:SF7">
    <property type="entry name" value="OS02G0608500 PROTEIN"/>
    <property type="match status" value="1"/>
</dbReference>
<dbReference type="FunFam" id="1.25.40.20:FF:000211">
    <property type="entry name" value="Integrin-linked protein kinase 1"/>
    <property type="match status" value="1"/>
</dbReference>
<evidence type="ECO:0000256" key="9">
    <source>
        <dbReference type="ARBA" id="ARBA00047899"/>
    </source>
</evidence>
<dbReference type="InterPro" id="IPR002110">
    <property type="entry name" value="Ankyrin_rpt"/>
</dbReference>
<dbReference type="PROSITE" id="PS00109">
    <property type="entry name" value="PROTEIN_KINASE_TYR"/>
    <property type="match status" value="1"/>
</dbReference>
<dbReference type="FunFam" id="3.30.200.20:FF:000180">
    <property type="entry name" value="serine/threonine-protein kinase STY46-like"/>
    <property type="match status" value="1"/>
</dbReference>
<dbReference type="PROSITE" id="PS50011">
    <property type="entry name" value="PROTEIN_KINASE_DOM"/>
    <property type="match status" value="1"/>
</dbReference>
<gene>
    <name evidence="13" type="ORF">GSMUA_68300.1</name>
</gene>
<dbReference type="InterPro" id="IPR051681">
    <property type="entry name" value="Ser/Thr_Kinases-Pseudokinases"/>
</dbReference>
<dbReference type="InterPro" id="IPR000719">
    <property type="entry name" value="Prot_kinase_dom"/>
</dbReference>
<keyword evidence="8 11" id="KW-0040">ANK repeat</keyword>
<comment type="catalytic activity">
    <reaction evidence="9">
        <text>L-threonyl-[protein] + ATP = O-phospho-L-threonyl-[protein] + ADP + H(+)</text>
        <dbReference type="Rhea" id="RHEA:46608"/>
        <dbReference type="Rhea" id="RHEA-COMP:11060"/>
        <dbReference type="Rhea" id="RHEA-COMP:11605"/>
        <dbReference type="ChEBI" id="CHEBI:15378"/>
        <dbReference type="ChEBI" id="CHEBI:30013"/>
        <dbReference type="ChEBI" id="CHEBI:30616"/>
        <dbReference type="ChEBI" id="CHEBI:61977"/>
        <dbReference type="ChEBI" id="CHEBI:456216"/>
        <dbReference type="EC" id="2.7.11.1"/>
    </reaction>
</comment>
<dbReference type="GO" id="GO:0005737">
    <property type="term" value="C:cytoplasm"/>
    <property type="evidence" value="ECO:0007669"/>
    <property type="project" value="UniProtKB-ARBA"/>
</dbReference>
<evidence type="ECO:0000256" key="4">
    <source>
        <dbReference type="ARBA" id="ARBA00022737"/>
    </source>
</evidence>
<evidence type="ECO:0000256" key="2">
    <source>
        <dbReference type="ARBA" id="ARBA00012513"/>
    </source>
</evidence>
<sequence length="481" mass="54009">MDVVAALKRGVSRQFSLGSLSKSRFSFGRHASLDPRLANARRFAFGRQSSLDPNRRSPVKGELVGVPENLDATMQLLFMACQGDANGVEDLLKDGVDVNSIDLDGRTALHIAACEGHVDVVRLLLSIGANIDARDRWGSTAAADAKHYGNAEVYDLLKARGAKTPKTRKTPMAVSNPQDVPEYELNPTELYFRQGDELSKACSLHLRLIDIRQVAKWNGIKVSVKMLEQDAYSDPDTINAFKNELTLMQKVRHPNVVQFVGAVTQNIPMMIVYEYLPKGDLGSYLKKKGRLKLHKALRFALDIARGLNYLHECKPDPIVHCDLRTKNIFIDDGGQLKVAGFGLTKISKLSPDRYKLAHPMAHIDSLYIAPELYKNEIFDRSVDAFSFSLILYEMIEGVPAFHPKAPGDVAQMICLEGIRPILKTKSKAYAPDLNELIEECWNPQPVVRPTFSEIILRLDKMYANCSRPSRWKENFKLPWYI</sequence>
<dbReference type="GO" id="GO:0004674">
    <property type="term" value="F:protein serine/threonine kinase activity"/>
    <property type="evidence" value="ECO:0007669"/>
    <property type="project" value="UniProtKB-EC"/>
</dbReference>
<evidence type="ECO:0000256" key="10">
    <source>
        <dbReference type="ARBA" id="ARBA00048679"/>
    </source>
</evidence>
<dbReference type="EC" id="2.7.11.1" evidence="2"/>
<dbReference type="SUPFAM" id="SSF56112">
    <property type="entry name" value="Protein kinase-like (PK-like)"/>
    <property type="match status" value="1"/>
</dbReference>
<accession>A0A8D7B7E3</accession>
<protein>
    <recommendedName>
        <fullName evidence="2">non-specific serine/threonine protein kinase</fullName>
        <ecNumber evidence="2">2.7.11.1</ecNumber>
    </recommendedName>
</protein>
<dbReference type="PIRSF" id="PIRSF000654">
    <property type="entry name" value="Integrin-linked_kinase"/>
    <property type="match status" value="1"/>
</dbReference>
<dbReference type="FunFam" id="1.10.510.10:FF:000355">
    <property type="entry name" value="Integrin-linked protein kinase family"/>
    <property type="match status" value="1"/>
</dbReference>
<evidence type="ECO:0000256" key="1">
    <source>
        <dbReference type="ARBA" id="ARBA00005843"/>
    </source>
</evidence>
<name>A0A8D7B7E3_MUSAM</name>
<comment type="catalytic activity">
    <reaction evidence="10">
        <text>L-seryl-[protein] + ATP = O-phospho-L-seryl-[protein] + ADP + H(+)</text>
        <dbReference type="Rhea" id="RHEA:17989"/>
        <dbReference type="Rhea" id="RHEA-COMP:9863"/>
        <dbReference type="Rhea" id="RHEA-COMP:11604"/>
        <dbReference type="ChEBI" id="CHEBI:15378"/>
        <dbReference type="ChEBI" id="CHEBI:29999"/>
        <dbReference type="ChEBI" id="CHEBI:30616"/>
        <dbReference type="ChEBI" id="CHEBI:83421"/>
        <dbReference type="ChEBI" id="CHEBI:456216"/>
        <dbReference type="EC" id="2.7.11.1"/>
    </reaction>
</comment>
<keyword evidence="3" id="KW-0808">Transferase</keyword>
<keyword evidence="5" id="KW-0547">Nucleotide-binding</keyword>
<evidence type="ECO:0000256" key="3">
    <source>
        <dbReference type="ARBA" id="ARBA00022679"/>
    </source>
</evidence>
<evidence type="ECO:0000313" key="13">
    <source>
        <dbReference type="EMBL" id="CAG1861936.1"/>
    </source>
</evidence>
<dbReference type="Pfam" id="PF12796">
    <property type="entry name" value="Ank_2"/>
    <property type="match status" value="1"/>
</dbReference>
<dbReference type="GO" id="GO:0005524">
    <property type="term" value="F:ATP binding"/>
    <property type="evidence" value="ECO:0007669"/>
    <property type="project" value="UniProtKB-KW"/>
</dbReference>
<dbReference type="InterPro" id="IPR001245">
    <property type="entry name" value="Ser-Thr/Tyr_kinase_cat_dom"/>
</dbReference>
<dbReference type="Gene3D" id="1.10.510.10">
    <property type="entry name" value="Transferase(Phosphotransferase) domain 1"/>
    <property type="match status" value="1"/>
</dbReference>
<dbReference type="EMBL" id="HG996467">
    <property type="protein sequence ID" value="CAG1861936.1"/>
    <property type="molecule type" value="Genomic_DNA"/>
</dbReference>
<keyword evidence="7" id="KW-0067">ATP-binding</keyword>
<dbReference type="InterPro" id="IPR011009">
    <property type="entry name" value="Kinase-like_dom_sf"/>
</dbReference>
<dbReference type="Gene3D" id="1.25.40.20">
    <property type="entry name" value="Ankyrin repeat-containing domain"/>
    <property type="match status" value="1"/>
</dbReference>